<reference evidence="2 3" key="2">
    <citation type="journal article" date="2013" name="Genome Announc.">
        <title>Draft Genome Sequence of Methylobacterium mesophilicum Strain SR1.6/6, Isolated from Citrus sinensis.</title>
        <authorList>
            <person name="Marinho Almeida D."/>
            <person name="Dini-Andreote F."/>
            <person name="Camargo Neves A.A."/>
            <person name="Juca Ramos R.T."/>
            <person name="Andreote F.D."/>
            <person name="Carneiro A.R."/>
            <person name="Oliveira de Souza Lima A."/>
            <person name="Caracciolo Gomes de Sa P.H."/>
            <person name="Ribeiro Barbosa M.S."/>
            <person name="Araujo W.L."/>
            <person name="Silva A."/>
        </authorList>
    </citation>
    <scope>NUCLEOTIDE SEQUENCE [LARGE SCALE GENOMIC DNA]</scope>
    <source>
        <strain evidence="2 3">SR1.6/6</strain>
    </source>
</reference>
<dbReference type="KEGG" id="mmes:MMSR116_17865"/>
<dbReference type="Proteomes" id="UP000012488">
    <property type="component" value="Chromosome"/>
</dbReference>
<evidence type="ECO:0000313" key="2">
    <source>
        <dbReference type="EMBL" id="QGY03544.1"/>
    </source>
</evidence>
<dbReference type="EMBL" id="CP043538">
    <property type="protein sequence ID" value="QGY03544.1"/>
    <property type="molecule type" value="Genomic_DNA"/>
</dbReference>
<sequence length="227" mass="24532">MKEFAHHAIGMHVADRTLRMSKPELVAFIKKGGDRDAEVPVTMLAALESAQRTFEGWGKLLDLARTRYMVAGSSAVLSQGGTTGKAVEPEDRPEAPPASEHSASVSLIGMIDFASASLDELQALHDLADLVGGVAYATVWTARCKARGSGDDYNAAGKLMQWLGDALTDVETAANNEARRRRPSDRSDRETRLEMLALPVIQNGDPDETEAFARDLLAHAEAERRGC</sequence>
<dbReference type="OrthoDB" id="8005166at2"/>
<evidence type="ECO:0000313" key="3">
    <source>
        <dbReference type="Proteomes" id="UP000012488"/>
    </source>
</evidence>
<name>A0A6B9FRB9_9HYPH</name>
<dbReference type="RefSeq" id="WP_010687690.1">
    <property type="nucleotide sequence ID" value="NZ_CP043538.1"/>
</dbReference>
<dbReference type="AlphaFoldDB" id="A0A6B9FRB9"/>
<evidence type="ECO:0000256" key="1">
    <source>
        <dbReference type="SAM" id="MobiDB-lite"/>
    </source>
</evidence>
<proteinExistence type="predicted"/>
<gene>
    <name evidence="2" type="ORF">MMSR116_17865</name>
</gene>
<protein>
    <submittedName>
        <fullName evidence="2">Uncharacterized protein</fullName>
    </submittedName>
</protein>
<reference evidence="2 3" key="1">
    <citation type="journal article" date="2012" name="Genet. Mol. Biol.">
        <title>Analysis of 16S rRNA and mxaF genes revealing insights into Methylobacterium niche-specific plant association.</title>
        <authorList>
            <person name="Dourado M.N."/>
            <person name="Andreote F.D."/>
            <person name="Dini-Andreote F."/>
            <person name="Conti R."/>
            <person name="Araujo J.M."/>
            <person name="Araujo W.L."/>
        </authorList>
    </citation>
    <scope>NUCLEOTIDE SEQUENCE [LARGE SCALE GENOMIC DNA]</scope>
    <source>
        <strain evidence="2 3">SR1.6/6</strain>
    </source>
</reference>
<accession>A0A6B9FRB9</accession>
<organism evidence="2 3">
    <name type="scientific">Methylobacterium mesophilicum SR1.6/6</name>
    <dbReference type="NCBI Taxonomy" id="908290"/>
    <lineage>
        <taxon>Bacteria</taxon>
        <taxon>Pseudomonadati</taxon>
        <taxon>Pseudomonadota</taxon>
        <taxon>Alphaproteobacteria</taxon>
        <taxon>Hyphomicrobiales</taxon>
        <taxon>Methylobacteriaceae</taxon>
        <taxon>Methylobacterium</taxon>
    </lineage>
</organism>
<feature type="region of interest" description="Disordered" evidence="1">
    <location>
        <begin position="78"/>
        <end position="101"/>
    </location>
</feature>